<dbReference type="PIRSF" id="PIRSF017082">
    <property type="entry name" value="YflP"/>
    <property type="match status" value="1"/>
</dbReference>
<dbReference type="Gene3D" id="3.40.190.150">
    <property type="entry name" value="Bordetella uptake gene, domain 1"/>
    <property type="match status" value="1"/>
</dbReference>
<sequence length="325" mass="34437">MKKAVRLFASAALALGVLWNGQACAQEFPNKNIQIVVPFPPGGVADLVVRTVAQKLGQDIKQPVLVVNKPGASGIIGAEYVARAPADGYTLLLANLPIMSINELQYASLPYSAARDFAPVILLADQPYIIATSHSVPAKTMKEFIAYAHEKPDALTFGSASSSTFLAGELFKQRAGIRMAHIPYKGSAPAINDLLGGHISLILDPVITLLPHVQAGKLRALAVTSPTRIDSAPDIPSYKEVGLADLDITSWQGIVAPAGTPAPIIRKLNEEFNKALQSPEVATRLKEQGVSTKGGSAEAFASFVAGESKRWATLAKQVNFLPGKL</sequence>
<dbReference type="Gene3D" id="3.40.190.10">
    <property type="entry name" value="Periplasmic binding protein-like II"/>
    <property type="match status" value="1"/>
</dbReference>
<evidence type="ECO:0000256" key="1">
    <source>
        <dbReference type="ARBA" id="ARBA00006987"/>
    </source>
</evidence>
<dbReference type="CDD" id="cd07012">
    <property type="entry name" value="PBP2_Bug_TTT"/>
    <property type="match status" value="1"/>
</dbReference>
<reference evidence="3 4" key="1">
    <citation type="submission" date="2018-07" db="EMBL/GenBank/DDBJ databases">
        <authorList>
            <person name="Peeters C."/>
        </authorList>
    </citation>
    <scope>NUCLEOTIDE SEQUENCE [LARGE SCALE GENOMIC DNA]</scope>
    <source>
        <strain evidence="3 4">LMG 3411</strain>
    </source>
</reference>
<dbReference type="SUPFAM" id="SSF53850">
    <property type="entry name" value="Periplasmic binding protein-like II"/>
    <property type="match status" value="1"/>
</dbReference>
<proteinExistence type="inferred from homology"/>
<gene>
    <name evidence="3" type="ORF">AGI3411_03171</name>
</gene>
<evidence type="ECO:0000256" key="2">
    <source>
        <dbReference type="SAM" id="SignalP"/>
    </source>
</evidence>
<dbReference type="Proteomes" id="UP000289184">
    <property type="component" value="Unassembled WGS sequence"/>
</dbReference>
<dbReference type="InterPro" id="IPR005064">
    <property type="entry name" value="BUG"/>
</dbReference>
<dbReference type="Pfam" id="PF03401">
    <property type="entry name" value="TctC"/>
    <property type="match status" value="1"/>
</dbReference>
<feature type="signal peptide" evidence="2">
    <location>
        <begin position="1"/>
        <end position="25"/>
    </location>
</feature>
<organism evidence="3 4">
    <name type="scientific">Achromobacter agilis</name>
    <dbReference type="NCBI Taxonomy" id="1353888"/>
    <lineage>
        <taxon>Bacteria</taxon>
        <taxon>Pseudomonadati</taxon>
        <taxon>Pseudomonadota</taxon>
        <taxon>Betaproteobacteria</taxon>
        <taxon>Burkholderiales</taxon>
        <taxon>Alcaligenaceae</taxon>
        <taxon>Achromobacter</taxon>
    </lineage>
</organism>
<keyword evidence="4" id="KW-1185">Reference proteome</keyword>
<protein>
    <recommendedName>
        <fullName evidence="5">Tripartite tricarboxylate transporter family receptor</fullName>
    </recommendedName>
</protein>
<dbReference type="EMBL" id="UFQB01000012">
    <property type="protein sequence ID" value="SSW67508.1"/>
    <property type="molecule type" value="Genomic_DNA"/>
</dbReference>
<dbReference type="InterPro" id="IPR042100">
    <property type="entry name" value="Bug_dom1"/>
</dbReference>
<dbReference type="AlphaFoldDB" id="A0A446CI65"/>
<evidence type="ECO:0000313" key="3">
    <source>
        <dbReference type="EMBL" id="SSW67508.1"/>
    </source>
</evidence>
<dbReference type="PANTHER" id="PTHR42928:SF5">
    <property type="entry name" value="BLR1237 PROTEIN"/>
    <property type="match status" value="1"/>
</dbReference>
<evidence type="ECO:0000313" key="4">
    <source>
        <dbReference type="Proteomes" id="UP000289184"/>
    </source>
</evidence>
<evidence type="ECO:0008006" key="5">
    <source>
        <dbReference type="Google" id="ProtNLM"/>
    </source>
</evidence>
<name>A0A446CI65_9BURK</name>
<dbReference type="RefSeq" id="WP_165359187.1">
    <property type="nucleotide sequence ID" value="NZ_UFQB01000012.1"/>
</dbReference>
<keyword evidence="2" id="KW-0732">Signal</keyword>
<accession>A0A446CI65</accession>
<feature type="chain" id="PRO_5019337962" description="Tripartite tricarboxylate transporter family receptor" evidence="2">
    <location>
        <begin position="26"/>
        <end position="325"/>
    </location>
</feature>
<dbReference type="PANTHER" id="PTHR42928">
    <property type="entry name" value="TRICARBOXYLATE-BINDING PROTEIN"/>
    <property type="match status" value="1"/>
</dbReference>
<comment type="similarity">
    <text evidence="1">Belongs to the UPF0065 (bug) family.</text>
</comment>